<keyword evidence="1" id="KW-0472">Membrane</keyword>
<keyword evidence="1" id="KW-0812">Transmembrane</keyword>
<feature type="transmembrane region" description="Helical" evidence="1">
    <location>
        <begin position="6"/>
        <end position="26"/>
    </location>
</feature>
<organism evidence="2 3">
    <name type="scientific">Pedobacter aquae</name>
    <dbReference type="NCBI Taxonomy" id="2605747"/>
    <lineage>
        <taxon>Bacteria</taxon>
        <taxon>Pseudomonadati</taxon>
        <taxon>Bacteroidota</taxon>
        <taxon>Sphingobacteriia</taxon>
        <taxon>Sphingobacteriales</taxon>
        <taxon>Sphingobacteriaceae</taxon>
        <taxon>Pedobacter</taxon>
    </lineage>
</organism>
<protein>
    <recommendedName>
        <fullName evidence="4">DUF4271 domain-containing protein</fullName>
    </recommendedName>
</protein>
<dbReference type="RefSeq" id="WP_149074151.1">
    <property type="nucleotide sequence ID" value="NZ_CP043329.1"/>
</dbReference>
<reference evidence="2 3" key="1">
    <citation type="submission" date="2019-08" db="EMBL/GenBank/DDBJ databases">
        <title>Pedobacter sp. nov., isolated from Han river, South Korea.</title>
        <authorList>
            <person name="Lee D.-H."/>
            <person name="Kim Y.-S."/>
            <person name="Hwang E.-M."/>
            <person name="Le Tran T.C."/>
            <person name="Cha C.-J."/>
        </authorList>
    </citation>
    <scope>NUCLEOTIDE SEQUENCE [LARGE SCALE GENOMIC DNA]</scope>
    <source>
        <strain evidence="2 3">CJ43</strain>
    </source>
</reference>
<dbReference type="EMBL" id="CP043329">
    <property type="protein sequence ID" value="QEK51096.1"/>
    <property type="molecule type" value="Genomic_DNA"/>
</dbReference>
<evidence type="ECO:0000313" key="2">
    <source>
        <dbReference type="EMBL" id="QEK51096.1"/>
    </source>
</evidence>
<dbReference type="KEGG" id="pej:FYC62_04960"/>
<gene>
    <name evidence="2" type="ORF">FYC62_04960</name>
</gene>
<name>A0A5C0VF40_9SPHI</name>
<feature type="transmembrane region" description="Helical" evidence="1">
    <location>
        <begin position="54"/>
        <end position="72"/>
    </location>
</feature>
<dbReference type="Proteomes" id="UP000323653">
    <property type="component" value="Chromosome"/>
</dbReference>
<evidence type="ECO:0000313" key="3">
    <source>
        <dbReference type="Proteomes" id="UP000323653"/>
    </source>
</evidence>
<dbReference type="AlphaFoldDB" id="A0A5C0VF40"/>
<sequence length="74" mass="8526">MGNSNAALGLRNVFILLIVFQVLRFVNIKIQKQEFVAPSRGSNVDVFDNRKINYIDYISFLVYLATYLILTIKI</sequence>
<evidence type="ECO:0000256" key="1">
    <source>
        <dbReference type="SAM" id="Phobius"/>
    </source>
</evidence>
<keyword evidence="1" id="KW-1133">Transmembrane helix</keyword>
<evidence type="ECO:0008006" key="4">
    <source>
        <dbReference type="Google" id="ProtNLM"/>
    </source>
</evidence>
<keyword evidence="3" id="KW-1185">Reference proteome</keyword>
<accession>A0A5C0VF40</accession>
<proteinExistence type="predicted"/>